<keyword evidence="2" id="KW-1133">Transmembrane helix</keyword>
<dbReference type="EMBL" id="FOTC01000008">
    <property type="protein sequence ID" value="SFL54806.1"/>
    <property type="molecule type" value="Genomic_DNA"/>
</dbReference>
<feature type="transmembrane region" description="Helical" evidence="2">
    <location>
        <begin position="73"/>
        <end position="91"/>
    </location>
</feature>
<dbReference type="RefSeq" id="WP_245756958.1">
    <property type="nucleotide sequence ID" value="NZ_FOTC01000008.1"/>
</dbReference>
<gene>
    <name evidence="3" type="ORF">SAMN04487950_4165</name>
</gene>
<keyword evidence="2" id="KW-0812">Transmembrane</keyword>
<feature type="region of interest" description="Disordered" evidence="1">
    <location>
        <begin position="1"/>
        <end position="22"/>
    </location>
</feature>
<name>A0A1I4IM09_9EURY</name>
<sequence length="294" mass="31114">MSNEVSESGRVRSQTTAESRRDAVTQVGAAIRQVRREGKKAALVHAVAEAALAGLLANFLLETTGSPVEREVRLVAVAGVTLVAFSLGYWLRVRRPLVERFERVNPPVHESLRTARDVRARGEKGPMASALYADVLARLHNTSSRRLVNSRRLAVSLVLLFVLSLLTAHATVIGLDVSDFDVSTSLGGGGDGGESGGSGSDAPPSESGDGDEELRDGSLVLGEPEDVQAGSEEVPVSVDVGSGGSGTEERAYNTGGFDSDTTVEAQRAGYAPGEVLEDADLIREYNLEIREDDD</sequence>
<evidence type="ECO:0000256" key="1">
    <source>
        <dbReference type="SAM" id="MobiDB-lite"/>
    </source>
</evidence>
<evidence type="ECO:0000313" key="4">
    <source>
        <dbReference type="Proteomes" id="UP000199607"/>
    </source>
</evidence>
<dbReference type="Proteomes" id="UP000199607">
    <property type="component" value="Unassembled WGS sequence"/>
</dbReference>
<evidence type="ECO:0000256" key="2">
    <source>
        <dbReference type="SAM" id="Phobius"/>
    </source>
</evidence>
<accession>A0A1I4IM09</accession>
<dbReference type="STRING" id="553466.SAMN04487950_4165"/>
<dbReference type="Pfam" id="PF24334">
    <property type="entry name" value="DUF7502"/>
    <property type="match status" value="1"/>
</dbReference>
<evidence type="ECO:0000313" key="3">
    <source>
        <dbReference type="EMBL" id="SFL54806.1"/>
    </source>
</evidence>
<keyword evidence="4" id="KW-1185">Reference proteome</keyword>
<keyword evidence="2" id="KW-0472">Membrane</keyword>
<feature type="compositionally biased region" description="Gly residues" evidence="1">
    <location>
        <begin position="186"/>
        <end position="199"/>
    </location>
</feature>
<dbReference type="AlphaFoldDB" id="A0A1I4IM09"/>
<reference evidence="4" key="1">
    <citation type="submission" date="2016-10" db="EMBL/GenBank/DDBJ databases">
        <authorList>
            <person name="Varghese N."/>
            <person name="Submissions S."/>
        </authorList>
    </citation>
    <scope>NUCLEOTIDE SEQUENCE [LARGE SCALE GENOMIC DNA]</scope>
    <source>
        <strain evidence="4">CGMCC 1.7738</strain>
    </source>
</reference>
<feature type="transmembrane region" description="Helical" evidence="2">
    <location>
        <begin position="153"/>
        <end position="175"/>
    </location>
</feature>
<dbReference type="InterPro" id="IPR055925">
    <property type="entry name" value="DUF7502"/>
</dbReference>
<feature type="compositionally biased region" description="Polar residues" evidence="1">
    <location>
        <begin position="1"/>
        <end position="17"/>
    </location>
</feature>
<protein>
    <submittedName>
        <fullName evidence="3">Uncharacterized protein</fullName>
    </submittedName>
</protein>
<feature type="compositionally biased region" description="Low complexity" evidence="1">
    <location>
        <begin position="230"/>
        <end position="240"/>
    </location>
</feature>
<organism evidence="3 4">
    <name type="scientific">Halogranum rubrum</name>
    <dbReference type="NCBI Taxonomy" id="553466"/>
    <lineage>
        <taxon>Archaea</taxon>
        <taxon>Methanobacteriati</taxon>
        <taxon>Methanobacteriota</taxon>
        <taxon>Stenosarchaea group</taxon>
        <taxon>Halobacteria</taxon>
        <taxon>Halobacteriales</taxon>
        <taxon>Haloferacaceae</taxon>
    </lineage>
</organism>
<feature type="transmembrane region" description="Helical" evidence="2">
    <location>
        <begin position="42"/>
        <end position="61"/>
    </location>
</feature>
<proteinExistence type="predicted"/>
<feature type="region of interest" description="Disordered" evidence="1">
    <location>
        <begin position="186"/>
        <end position="260"/>
    </location>
</feature>